<dbReference type="PANTHER" id="PTHR21310">
    <property type="entry name" value="AMINOGLYCOSIDE PHOSPHOTRANSFERASE-RELATED-RELATED"/>
    <property type="match status" value="1"/>
</dbReference>
<feature type="domain" description="Aminoglycoside phosphotransferase" evidence="1">
    <location>
        <begin position="101"/>
        <end position="253"/>
    </location>
</feature>
<dbReference type="InterPro" id="IPR051678">
    <property type="entry name" value="AGP_Transferase"/>
</dbReference>
<protein>
    <submittedName>
        <fullName evidence="2">Aminoglycoside phosphotransferase</fullName>
    </submittedName>
</protein>
<name>A0A8J8VZ38_9EURO</name>
<dbReference type="Gene3D" id="3.90.1200.10">
    <property type="match status" value="1"/>
</dbReference>
<dbReference type="SUPFAM" id="SSF56112">
    <property type="entry name" value="Protein kinase-like (PK-like)"/>
    <property type="match status" value="1"/>
</dbReference>
<proteinExistence type="predicted"/>
<gene>
    <name evidence="2" type="ORF">PECM_003496</name>
</gene>
<dbReference type="AlphaFoldDB" id="A0A8J8VZ38"/>
<evidence type="ECO:0000313" key="2">
    <source>
        <dbReference type="EMBL" id="KAF7712233.1"/>
    </source>
</evidence>
<keyword evidence="3" id="KW-1185">Reference proteome</keyword>
<dbReference type="OrthoDB" id="2906425at2759"/>
<dbReference type="InterPro" id="IPR011009">
    <property type="entry name" value="Kinase-like_dom_sf"/>
</dbReference>
<reference evidence="2" key="1">
    <citation type="journal article" date="2020" name="Front. Microbiol.">
        <title>Gene regulatory networks of Penicillium echinulatum 2HH and Penicillium oxalicum 114-2 inferred by a computational biology approach.</title>
        <authorList>
            <person name="Lenz A.R."/>
            <person name="Galan-Vasquez E."/>
            <person name="Balbinot E."/>
            <person name="De Abreu F.P."/>
            <person name="De Oliveira N.S."/>
            <person name="Da Rosa L.O."/>
            <person name="De Avila E Silva S."/>
            <person name="Camassola M."/>
            <person name="Dillon A.J.P."/>
            <person name="Perez-Rueda E."/>
        </authorList>
    </citation>
    <scope>NUCLEOTIDE SEQUENCE</scope>
    <source>
        <strain evidence="2">S1M29</strain>
    </source>
</reference>
<dbReference type="InterPro" id="IPR002575">
    <property type="entry name" value="Aminoglycoside_PTrfase"/>
</dbReference>
<dbReference type="EMBL" id="WIWV01000202">
    <property type="protein sequence ID" value="KAF7712233.1"/>
    <property type="molecule type" value="Genomic_DNA"/>
</dbReference>
<comment type="caution">
    <text evidence="2">The sequence shown here is derived from an EMBL/GenBank/DDBJ whole genome shotgun (WGS) entry which is preliminary data.</text>
</comment>
<dbReference type="PANTHER" id="PTHR21310:SF15">
    <property type="entry name" value="AMINOGLYCOSIDE PHOSPHOTRANSFERASE DOMAIN-CONTAINING PROTEIN"/>
    <property type="match status" value="1"/>
</dbReference>
<accession>A0A8J8VZ38</accession>
<dbReference type="Proteomes" id="UP000631181">
    <property type="component" value="Unassembled WGS sequence"/>
</dbReference>
<sequence>MELAPPCDSVPFEQRNLPKGHQYIKDGNTLLPYQSPVNPLDLEAGQEVVSVLEKQMGRLVLEWDFSWVTKSGFGVRSAEAEAMRLVFKHTDVPVPEVLFTDFSPDEQKWDTLDDEAKESICLQLWDLISTIRNIPRPPEFEGPYQCAADGSPSRDPMLEDLQKPARPLSSDSELRARIYERYIHSGGTRYENSLLDMLPRSERSVFTHADIAPRNVMVDEQNKITGILDWESAGWYPDYWEYAQILRPAFCGDWSVWMEKTAPQQWDIRGINAARKVLF</sequence>
<dbReference type="Pfam" id="PF01636">
    <property type="entry name" value="APH"/>
    <property type="match status" value="1"/>
</dbReference>
<evidence type="ECO:0000313" key="3">
    <source>
        <dbReference type="Proteomes" id="UP000631181"/>
    </source>
</evidence>
<evidence type="ECO:0000259" key="1">
    <source>
        <dbReference type="Pfam" id="PF01636"/>
    </source>
</evidence>
<organism evidence="2 3">
    <name type="scientific">Penicillium ucsense</name>
    <dbReference type="NCBI Taxonomy" id="2839758"/>
    <lineage>
        <taxon>Eukaryota</taxon>
        <taxon>Fungi</taxon>
        <taxon>Dikarya</taxon>
        <taxon>Ascomycota</taxon>
        <taxon>Pezizomycotina</taxon>
        <taxon>Eurotiomycetes</taxon>
        <taxon>Eurotiomycetidae</taxon>
        <taxon>Eurotiales</taxon>
        <taxon>Aspergillaceae</taxon>
        <taxon>Penicillium</taxon>
    </lineage>
</organism>